<sequence>MLLEGKRCIVSGIGPGLGREIALLFARNGADLAIGARTESYLNEVAQEVEALGKKVVAIPTDITNSEQCDALAAGCVDAFGGIDVVVHNAFAPDAFQMFEDVDLDAWRHIVDVNLFGTLQLTKSIIPTMKKQGSGSMVFVNSMIVRKILPLQGGYAVSKAALMTAAQVLAKELGPYGIRVNSIVPGWMWGPSVEGYFKMMEKQTGKTVKASYDEIASAMPLGEIPPDEDCANAALFFASEMSRVITGQALDVNGGEVFH</sequence>
<dbReference type="CDD" id="cd05233">
    <property type="entry name" value="SDR_c"/>
    <property type="match status" value="1"/>
</dbReference>
<dbReference type="GO" id="GO:0016491">
    <property type="term" value="F:oxidoreductase activity"/>
    <property type="evidence" value="ECO:0007669"/>
    <property type="project" value="UniProtKB-KW"/>
</dbReference>
<organism evidence="4">
    <name type="scientific">freshwater metagenome</name>
    <dbReference type="NCBI Taxonomy" id="449393"/>
    <lineage>
        <taxon>unclassified sequences</taxon>
        <taxon>metagenomes</taxon>
        <taxon>ecological metagenomes</taxon>
    </lineage>
</organism>
<evidence type="ECO:0000313" key="4">
    <source>
        <dbReference type="EMBL" id="CAB4894568.1"/>
    </source>
</evidence>
<evidence type="ECO:0000313" key="5">
    <source>
        <dbReference type="EMBL" id="CAB4968590.1"/>
    </source>
</evidence>
<dbReference type="SUPFAM" id="SSF51735">
    <property type="entry name" value="NAD(P)-binding Rossmann-fold domains"/>
    <property type="match status" value="1"/>
</dbReference>
<dbReference type="NCBIfam" id="NF005909">
    <property type="entry name" value="PRK07890.1"/>
    <property type="match status" value="1"/>
</dbReference>
<dbReference type="EMBL" id="CAEZYK010000014">
    <property type="protein sequence ID" value="CAB4717912.1"/>
    <property type="molecule type" value="Genomic_DNA"/>
</dbReference>
<proteinExistence type="inferred from homology"/>
<dbReference type="FunFam" id="3.40.50.720:FF:000084">
    <property type="entry name" value="Short-chain dehydrogenase reductase"/>
    <property type="match status" value="1"/>
</dbReference>
<dbReference type="PANTHER" id="PTHR43639">
    <property type="entry name" value="OXIDOREDUCTASE, SHORT-CHAIN DEHYDROGENASE/REDUCTASE FAMILY (AFU_ORTHOLOGUE AFUA_5G02870)"/>
    <property type="match status" value="1"/>
</dbReference>
<dbReference type="EMBL" id="CAFBMM010000001">
    <property type="protein sequence ID" value="CAB4894568.1"/>
    <property type="molecule type" value="Genomic_DNA"/>
</dbReference>
<dbReference type="InterPro" id="IPR002347">
    <property type="entry name" value="SDR_fam"/>
</dbReference>
<evidence type="ECO:0000313" key="6">
    <source>
        <dbReference type="EMBL" id="CAB5010830.1"/>
    </source>
</evidence>
<dbReference type="EMBL" id="CAFBOF010000001">
    <property type="protein sequence ID" value="CAB4968590.1"/>
    <property type="molecule type" value="Genomic_DNA"/>
</dbReference>
<dbReference type="EMBL" id="CAFBPQ010000001">
    <property type="protein sequence ID" value="CAB5010830.1"/>
    <property type="molecule type" value="Genomic_DNA"/>
</dbReference>
<name>A0A6J7FKU6_9ZZZZ</name>
<keyword evidence="2" id="KW-0560">Oxidoreductase</keyword>
<accession>A0A6J7FKU6</accession>
<reference evidence="4" key="1">
    <citation type="submission" date="2020-05" db="EMBL/GenBank/DDBJ databases">
        <authorList>
            <person name="Chiriac C."/>
            <person name="Salcher M."/>
            <person name="Ghai R."/>
            <person name="Kavagutti S V."/>
        </authorList>
    </citation>
    <scope>NUCLEOTIDE SEQUENCE</scope>
</reference>
<evidence type="ECO:0000313" key="3">
    <source>
        <dbReference type="EMBL" id="CAB4717912.1"/>
    </source>
</evidence>
<dbReference type="PANTHER" id="PTHR43639:SF1">
    <property type="entry name" value="SHORT-CHAIN DEHYDROGENASE_REDUCTASE FAMILY PROTEIN"/>
    <property type="match status" value="1"/>
</dbReference>
<comment type="similarity">
    <text evidence="1">Belongs to the short-chain dehydrogenases/reductases (SDR) family.</text>
</comment>
<dbReference type="AlphaFoldDB" id="A0A6J7FKU6"/>
<evidence type="ECO:0000256" key="2">
    <source>
        <dbReference type="ARBA" id="ARBA00023002"/>
    </source>
</evidence>
<gene>
    <name evidence="3" type="ORF">UFOPK2683_00395</name>
    <name evidence="4" type="ORF">UFOPK3605_00124</name>
    <name evidence="5" type="ORF">UFOPK3897_00128</name>
    <name evidence="6" type="ORF">UFOPK4121_00031</name>
</gene>
<dbReference type="Pfam" id="PF13561">
    <property type="entry name" value="adh_short_C2"/>
    <property type="match status" value="1"/>
</dbReference>
<dbReference type="Gene3D" id="3.40.50.720">
    <property type="entry name" value="NAD(P)-binding Rossmann-like Domain"/>
    <property type="match status" value="1"/>
</dbReference>
<evidence type="ECO:0000256" key="1">
    <source>
        <dbReference type="ARBA" id="ARBA00006484"/>
    </source>
</evidence>
<dbReference type="InterPro" id="IPR036291">
    <property type="entry name" value="NAD(P)-bd_dom_sf"/>
</dbReference>
<dbReference type="PRINTS" id="PR00081">
    <property type="entry name" value="GDHRDH"/>
</dbReference>
<protein>
    <submittedName>
        <fullName evidence="4">Unannotated protein</fullName>
    </submittedName>
</protein>